<name>A0A890DEH3_ECOLX</name>
<accession>A0A890DEH3</accession>
<dbReference type="AlphaFoldDB" id="A0A890DEH3"/>
<reference evidence="1" key="1">
    <citation type="submission" date="2021-01" db="EMBL/GenBank/DDBJ databases">
        <authorList>
            <person name="Lopes R."/>
            <person name="Furlan J.P.R."/>
            <person name="Dos Santos L.D.R."/>
            <person name="Gallo I.F.L."/>
            <person name="Stehling E.G."/>
        </authorList>
    </citation>
    <scope>NUCLEOTIDE SEQUENCE</scope>
    <source>
        <strain evidence="1">S802</strain>
        <plasmid evidence="1">pS802-MCR</plasmid>
    </source>
</reference>
<evidence type="ECO:0000313" key="1">
    <source>
        <dbReference type="EMBL" id="QRG42609.1"/>
    </source>
</evidence>
<sequence>MTKLNLAQLCWRVVDDCCGENLRKSYGYPEANES</sequence>
<dbReference type="EMBL" id="MW495059">
    <property type="protein sequence ID" value="QRG42609.1"/>
    <property type="molecule type" value="Genomic_DNA"/>
</dbReference>
<geneLocation type="plasmid" evidence="1">
    <name>pS802-MCR</name>
</geneLocation>
<keyword evidence="1" id="KW-0614">Plasmid</keyword>
<protein>
    <submittedName>
        <fullName evidence="1">Uncharacterized protein</fullName>
    </submittedName>
</protein>
<proteinExistence type="predicted"/>
<organism evidence="1">
    <name type="scientific">Escherichia coli</name>
    <dbReference type="NCBI Taxonomy" id="562"/>
    <lineage>
        <taxon>Bacteria</taxon>
        <taxon>Pseudomonadati</taxon>
        <taxon>Pseudomonadota</taxon>
        <taxon>Gammaproteobacteria</taxon>
        <taxon>Enterobacterales</taxon>
        <taxon>Enterobacteriaceae</taxon>
        <taxon>Escherichia</taxon>
    </lineage>
</organism>